<feature type="compositionally biased region" description="Basic and acidic residues" evidence="1">
    <location>
        <begin position="1125"/>
        <end position="1134"/>
    </location>
</feature>
<dbReference type="PANTHER" id="PTHR31928:SF4">
    <property type="entry name" value="OS08G0541500 PROTEIN"/>
    <property type="match status" value="1"/>
</dbReference>
<feature type="compositionally biased region" description="Basic and acidic residues" evidence="1">
    <location>
        <begin position="853"/>
        <end position="863"/>
    </location>
</feature>
<dbReference type="OrthoDB" id="1908057at2759"/>
<evidence type="ECO:0000256" key="1">
    <source>
        <dbReference type="SAM" id="MobiDB-lite"/>
    </source>
</evidence>
<feature type="region of interest" description="Disordered" evidence="1">
    <location>
        <begin position="1001"/>
        <end position="1031"/>
    </location>
</feature>
<feature type="region of interest" description="Disordered" evidence="1">
    <location>
        <begin position="802"/>
        <end position="863"/>
    </location>
</feature>
<dbReference type="CDD" id="cd00303">
    <property type="entry name" value="retropepsin_like"/>
    <property type="match status" value="1"/>
</dbReference>
<feature type="region of interest" description="Disordered" evidence="1">
    <location>
        <begin position="1116"/>
        <end position="1137"/>
    </location>
</feature>
<feature type="region of interest" description="Disordered" evidence="1">
    <location>
        <begin position="621"/>
        <end position="675"/>
    </location>
</feature>
<reference evidence="4 5" key="1">
    <citation type="submission" date="2019-07" db="EMBL/GenBank/DDBJ databases">
        <title>De Novo Assembly of kiwifruit Actinidia rufa.</title>
        <authorList>
            <person name="Sugita-Konishi S."/>
            <person name="Sato K."/>
            <person name="Mori E."/>
            <person name="Abe Y."/>
            <person name="Kisaki G."/>
            <person name="Hamano K."/>
            <person name="Suezawa K."/>
            <person name="Otani M."/>
            <person name="Fukuda T."/>
            <person name="Manabe T."/>
            <person name="Gomi K."/>
            <person name="Tabuchi M."/>
            <person name="Akimitsu K."/>
            <person name="Kataoka I."/>
        </authorList>
    </citation>
    <scope>NUCLEOTIDE SEQUENCE [LARGE SCALE GENOMIC DNA]</scope>
    <source>
        <strain evidence="5">cv. Fuchu</strain>
    </source>
</reference>
<evidence type="ECO:0000313" key="4">
    <source>
        <dbReference type="EMBL" id="GFY92772.1"/>
    </source>
</evidence>
<dbReference type="EMBL" id="BJWL01000008">
    <property type="protein sequence ID" value="GFY92772.1"/>
    <property type="molecule type" value="Genomic_DNA"/>
</dbReference>
<dbReference type="InterPro" id="IPR010341">
    <property type="entry name" value="DUF936_pln"/>
</dbReference>
<feature type="domain" description="DUF936" evidence="2">
    <location>
        <begin position="48"/>
        <end position="92"/>
    </location>
</feature>
<dbReference type="PANTHER" id="PTHR31928">
    <property type="entry name" value="EXPRESSED PROTEIN"/>
    <property type="match status" value="1"/>
</dbReference>
<dbReference type="Pfam" id="PF21647">
    <property type="entry name" value="DUF6857"/>
    <property type="match status" value="1"/>
</dbReference>
<feature type="compositionally biased region" description="Basic and acidic residues" evidence="1">
    <location>
        <begin position="827"/>
        <end position="843"/>
    </location>
</feature>
<dbReference type="Proteomes" id="UP000585474">
    <property type="component" value="Unassembled WGS sequence"/>
</dbReference>
<proteinExistence type="predicted"/>
<feature type="region of interest" description="Disordered" evidence="1">
    <location>
        <begin position="495"/>
        <end position="516"/>
    </location>
</feature>
<comment type="caution">
    <text evidence="4">The sequence shown here is derived from an EMBL/GenBank/DDBJ whole genome shotgun (WGS) entry which is preliminary data.</text>
</comment>
<feature type="domain" description="DUF6857" evidence="3">
    <location>
        <begin position="302"/>
        <end position="620"/>
    </location>
</feature>
<sequence>MAALVPGVLLKLLQHMNTDVKIAGEYRSSLLQVVSIVPALAGGELFPKPRIQLGQFIHVERLEAASPVPTLRGVRPVPGRHPCVGSPEDIVATHSLNFLNINLDSSSGSKPLDKSKSPANVLSNIHVGKAKIKGLERATDKVGVVEKAGPARGVIPTAKKASGISSIKNLIQGIELGPKVLRKSWEGSMEVKSRDSPRLKAPKLELKPEPRSTSQVILVSLARFQENQQVNVCHLKRKIRFRYQRNIPKRKNKFQVPMKKVTSNGDLDDVDKSNKQRTSVGKKLSGEVSNHGLPGNLVKVSLSSRRLTDGASWASLPPSLAKLGKEVLKNRDAAQTSAIEALQEALAAESLLRCLSTYSELRSSAKEDNPQPAVEQFLTLHASLNNACLIADSLLKTISTGSSPDHEENPTEEALKVASDKRKQAASWVQAALGTNLSSFLVFSKQTNSNPTPPKRVSGSQPILVLENSTKRSSTKAQPVKPRLSVSSKIVTTGTPRRLFDGPTINQKPPASPPTEWVRGDGLKEAVDLAGRLRLEYQDWFLGFVERFLDADVDTSALSDNGQIAGMLTQLKSVNDWLDEIGLSKDEEETPSISPETIDRIRKKIYEYLLTHVESAAAALGGVGSQPSPTTDESELRKSTPYPSSGITPAIWRPRQQSRRSSGDPQRLTEIPTDDTQHSVACTTWAQLTVQIQARRFMVAGRTTNLFVEMKIRSSYLTVGEPFLGNSSGGRSYCCLCAVAQVIVKLDAPLQKLKGKHPAGVYFRFPQSAVEPEGNPHMPPERLGTGVANYWLMRKGGESHLETKAGARSGGEGALPMRTQKERRHVARSEPESHGDNRTEVSSKRKSSPHRSWRNEDLRDGLNAKRSQMMDLRQKLNSQREASAVRSVMPMESAAHPVALVHLVRREVGPSIPREPRETDDGSVESYGCSHVHSIPIQSGRPGAEMVRQINARECSEEMAVASYKLGLSPGDRLWENLTLDPPTGLRDLMSRVEMFARLEDDVRESEKSEGKLGRGEAPVKKRKEGSSPYETRAKQGINVVFKEPIYKLLTRIRDKPYFNKSEPMGDDPKRQNQCWRCSYHSEKGHKIENCRALKAFLEQLVHDGHLKEFVDNEKTQAEAAEAEANQRPDRVGAEMEETADAEDEDLPLGTIHMIGDPNDSSLENKIWNEIRMIKQMHEVLSVQSLPKKMKAAEAERECVTFFRADLERVQHPHSDPLVVQLRIGGYDVKRIFVDTGSSVEVMYYDLFKQLKIPQEQLKPARAPLVGFNAQVYWPLGTVSLKTRAGSRTNDGICSGGYTITI</sequence>
<dbReference type="Pfam" id="PF06075">
    <property type="entry name" value="DUF936"/>
    <property type="match status" value="1"/>
</dbReference>
<accession>A0A7J0F261</accession>
<evidence type="ECO:0000259" key="3">
    <source>
        <dbReference type="Pfam" id="PF21647"/>
    </source>
</evidence>
<dbReference type="InterPro" id="IPR049172">
    <property type="entry name" value="DUF6857_pln"/>
</dbReference>
<name>A0A7J0F261_9ERIC</name>
<feature type="region of interest" description="Disordered" evidence="1">
    <location>
        <begin position="261"/>
        <end position="288"/>
    </location>
</feature>
<evidence type="ECO:0000259" key="2">
    <source>
        <dbReference type="Pfam" id="PF06075"/>
    </source>
</evidence>
<gene>
    <name evidence="4" type="ORF">Acr_08g0011680</name>
</gene>
<keyword evidence="5" id="KW-1185">Reference proteome</keyword>
<organism evidence="4 5">
    <name type="scientific">Actinidia rufa</name>
    <dbReference type="NCBI Taxonomy" id="165716"/>
    <lineage>
        <taxon>Eukaryota</taxon>
        <taxon>Viridiplantae</taxon>
        <taxon>Streptophyta</taxon>
        <taxon>Embryophyta</taxon>
        <taxon>Tracheophyta</taxon>
        <taxon>Spermatophyta</taxon>
        <taxon>Magnoliopsida</taxon>
        <taxon>eudicotyledons</taxon>
        <taxon>Gunneridae</taxon>
        <taxon>Pentapetalae</taxon>
        <taxon>asterids</taxon>
        <taxon>Ericales</taxon>
        <taxon>Actinidiaceae</taxon>
        <taxon>Actinidia</taxon>
    </lineage>
</organism>
<evidence type="ECO:0000313" key="5">
    <source>
        <dbReference type="Proteomes" id="UP000585474"/>
    </source>
</evidence>
<dbReference type="InterPro" id="IPR048297">
    <property type="entry name" value="DUF936_dom_pln"/>
</dbReference>
<protein>
    <submittedName>
        <fullName evidence="4">GPI-anchored adhesin-like protein, putative</fullName>
    </submittedName>
</protein>
<feature type="compositionally biased region" description="Basic and acidic residues" evidence="1">
    <location>
        <begin position="1001"/>
        <end position="1020"/>
    </location>
</feature>